<dbReference type="PROSITE" id="PS00198">
    <property type="entry name" value="4FE4S_FER_1"/>
    <property type="match status" value="2"/>
</dbReference>
<accession>A0A1S8LZS0</accession>
<dbReference type="PROSITE" id="PS51379">
    <property type="entry name" value="4FE4S_FER_2"/>
    <property type="match status" value="2"/>
</dbReference>
<dbReference type="SUPFAM" id="SSF54862">
    <property type="entry name" value="4Fe-4S ferredoxins"/>
    <property type="match status" value="1"/>
</dbReference>
<keyword evidence="2" id="KW-1185">Reference proteome</keyword>
<evidence type="ECO:0000313" key="2">
    <source>
        <dbReference type="Proteomes" id="UP000190951"/>
    </source>
</evidence>
<gene>
    <name evidence="1" type="primary">rsxB_5</name>
    <name evidence="1" type="ORF">CROST_046470</name>
</gene>
<dbReference type="Pfam" id="PF00037">
    <property type="entry name" value="Fer4"/>
    <property type="match status" value="1"/>
</dbReference>
<dbReference type="Gene3D" id="3.40.50.360">
    <property type="match status" value="1"/>
</dbReference>
<organism evidence="1 2">
    <name type="scientific">Clostridium felsineum</name>
    <dbReference type="NCBI Taxonomy" id="36839"/>
    <lineage>
        <taxon>Bacteria</taxon>
        <taxon>Bacillati</taxon>
        <taxon>Bacillota</taxon>
        <taxon>Clostridia</taxon>
        <taxon>Eubacteriales</taxon>
        <taxon>Clostridiaceae</taxon>
        <taxon>Clostridium</taxon>
    </lineage>
</organism>
<dbReference type="Proteomes" id="UP000190951">
    <property type="component" value="Plasmid p330"/>
</dbReference>
<dbReference type="RefSeq" id="WP_077834638.1">
    <property type="nucleotide sequence ID" value="NZ_CP096984.1"/>
</dbReference>
<proteinExistence type="predicted"/>
<dbReference type="InterPro" id="IPR047964">
    <property type="entry name" value="EFR1-like"/>
</dbReference>
<protein>
    <submittedName>
        <fullName evidence="1">Ion-translocating oxidoreductase complex subunit B</fullName>
    </submittedName>
</protein>
<geneLocation type="plasmid" evidence="1 2">
    <name>p330</name>
</geneLocation>
<sequence length="248" mass="27822">MILYFTGTGNSTYIAKKIANSLGDKLISINEKIKENDVSEINVDDRLIFVVPTYAWRIPRIVEEWIDKTKFKGDVNTYFVMNCGVSIGNAEKYIKQLCKRKELRYLGVISIVMPENYIAMYDAPKEAVARQIIENANPVINKASSIIKEGNSFPKLKSNLVGGLNSSLVNTLFYSFFVKAHKFKADNKCVGCGVCVKECPLNNIQLKGKKPVWGNKCTHCMACICKCPTSAIEYGKNSVGKVRYQCQM</sequence>
<reference evidence="1 2" key="1">
    <citation type="submission" date="2022-04" db="EMBL/GenBank/DDBJ databases">
        <title>Genome sequence of C. roseum typestrain.</title>
        <authorList>
            <person name="Poehlein A."/>
            <person name="Schoch T."/>
            <person name="Duerre P."/>
            <person name="Daniel R."/>
        </authorList>
    </citation>
    <scope>NUCLEOTIDE SEQUENCE [LARGE SCALE GENOMIC DNA]</scope>
    <source>
        <strain evidence="1 2">DSM 7320</strain>
        <plasmid evidence="1 2">p330</plasmid>
    </source>
</reference>
<dbReference type="InterPro" id="IPR026816">
    <property type="entry name" value="Flavodoxin_dom"/>
</dbReference>
<evidence type="ECO:0000313" key="1">
    <source>
        <dbReference type="EMBL" id="URZ13869.1"/>
    </source>
</evidence>
<dbReference type="AlphaFoldDB" id="A0A1S8LZS0"/>
<dbReference type="STRING" id="84029.CROST_34460"/>
<dbReference type="InterPro" id="IPR029039">
    <property type="entry name" value="Flavoprotein-like_sf"/>
</dbReference>
<dbReference type="NCBIfam" id="NF038196">
    <property type="entry name" value="ferrodoxin_EFR1"/>
    <property type="match status" value="1"/>
</dbReference>
<dbReference type="EMBL" id="CP096984">
    <property type="protein sequence ID" value="URZ13869.1"/>
    <property type="molecule type" value="Genomic_DNA"/>
</dbReference>
<name>A0A1S8LZS0_9CLOT</name>
<dbReference type="Gene3D" id="3.30.70.20">
    <property type="match status" value="1"/>
</dbReference>
<dbReference type="KEGG" id="crw:CROST_046470"/>
<dbReference type="SUPFAM" id="SSF52218">
    <property type="entry name" value="Flavoproteins"/>
    <property type="match status" value="1"/>
</dbReference>
<dbReference type="Pfam" id="PF12724">
    <property type="entry name" value="Flavodoxin_5"/>
    <property type="match status" value="1"/>
</dbReference>
<keyword evidence="1" id="KW-0614">Plasmid</keyword>
<dbReference type="InterPro" id="IPR017900">
    <property type="entry name" value="4Fe4S_Fe_S_CS"/>
</dbReference>
<dbReference type="InterPro" id="IPR017896">
    <property type="entry name" value="4Fe4S_Fe-S-bd"/>
</dbReference>